<dbReference type="InterPro" id="IPR032675">
    <property type="entry name" value="LRR_dom_sf"/>
</dbReference>
<sequence length="570" mass="65981">MSWRKLDNNKEERCHSFDYILNGVQALKNSCLEGQRLDKRREVKHVMKGIWCPELYRSSEGEATDADGAKSILRRMKNAKNLLYLLLESLEDTIDAVSQDTIEKCRAAGLALLPDDVLAHIFDMYMGMSVIPEFYDKYVPLDCSPQILTSVCRRFREIASRLPSLWRHVSLNFPKTVLLQHSERCTKPIIHIYPASDATFTYTSMLDVVQPPHQWRGLRLHFFNEDHGDQYFEHLKQLIHSPFNSLEYLFIGNDLMEDETVEQQFPISIFPHQTHMDFLSSWHMPKLAHLELHNFIPYERLRCENVTRLSIRLSYTDERLDVGKLRNLFESMPKIQSLSVTLNVEDPFNLFVPDDTSYDNTRPALPSLTHLDLKIEDVTPDDTITHLMALIDTQKVARLSLSFKGNEPPDGTELKFKKWINALSPHRTLEPYSMGEALPTFANVEEFSLKTDNIRGSYWLFKQIFTSMPNVRDVSLTIPHNSHIHIAGSWIYSGAFCRLRSLRIEVMQIPPVHSSLSPGRFDALYKGNKCKEFKLLEVRNPSISVSTLEKERLRSALGEKLQWIDCPPTW</sequence>
<proteinExistence type="predicted"/>
<dbReference type="OrthoDB" id="3221235at2759"/>
<gene>
    <name evidence="1" type="ORF">SCHPADRAFT_1003022</name>
</gene>
<evidence type="ECO:0000313" key="2">
    <source>
        <dbReference type="Proteomes" id="UP000053477"/>
    </source>
</evidence>
<dbReference type="EMBL" id="KQ086347">
    <property type="protein sequence ID" value="KLO05193.1"/>
    <property type="molecule type" value="Genomic_DNA"/>
</dbReference>
<organism evidence="1 2">
    <name type="scientific">Schizopora paradoxa</name>
    <dbReference type="NCBI Taxonomy" id="27342"/>
    <lineage>
        <taxon>Eukaryota</taxon>
        <taxon>Fungi</taxon>
        <taxon>Dikarya</taxon>
        <taxon>Basidiomycota</taxon>
        <taxon>Agaricomycotina</taxon>
        <taxon>Agaricomycetes</taxon>
        <taxon>Hymenochaetales</taxon>
        <taxon>Schizoporaceae</taxon>
        <taxon>Schizopora</taxon>
    </lineage>
</organism>
<protein>
    <submittedName>
        <fullName evidence="1">Uncharacterized protein</fullName>
    </submittedName>
</protein>
<dbReference type="Gene3D" id="3.80.10.10">
    <property type="entry name" value="Ribonuclease Inhibitor"/>
    <property type="match status" value="1"/>
</dbReference>
<keyword evidence="2" id="KW-1185">Reference proteome</keyword>
<reference evidence="1 2" key="1">
    <citation type="submission" date="2015-04" db="EMBL/GenBank/DDBJ databases">
        <title>Complete genome sequence of Schizopora paradoxa KUC8140, a cosmopolitan wood degrader in East Asia.</title>
        <authorList>
            <consortium name="DOE Joint Genome Institute"/>
            <person name="Min B."/>
            <person name="Park H."/>
            <person name="Jang Y."/>
            <person name="Kim J.-J."/>
            <person name="Kim K.H."/>
            <person name="Pangilinan J."/>
            <person name="Lipzen A."/>
            <person name="Riley R."/>
            <person name="Grigoriev I.V."/>
            <person name="Spatafora J.W."/>
            <person name="Choi I.-G."/>
        </authorList>
    </citation>
    <scope>NUCLEOTIDE SEQUENCE [LARGE SCALE GENOMIC DNA]</scope>
    <source>
        <strain evidence="1 2">KUC8140</strain>
    </source>
</reference>
<name>A0A0H2R6S2_9AGAM</name>
<evidence type="ECO:0000313" key="1">
    <source>
        <dbReference type="EMBL" id="KLO05193.1"/>
    </source>
</evidence>
<dbReference type="SUPFAM" id="SSF52047">
    <property type="entry name" value="RNI-like"/>
    <property type="match status" value="1"/>
</dbReference>
<accession>A0A0H2R6S2</accession>
<dbReference type="AlphaFoldDB" id="A0A0H2R6S2"/>
<dbReference type="Gene3D" id="1.20.1280.50">
    <property type="match status" value="1"/>
</dbReference>
<dbReference type="InParanoid" id="A0A0H2R6S2"/>
<dbReference type="Proteomes" id="UP000053477">
    <property type="component" value="Unassembled WGS sequence"/>
</dbReference>